<proteinExistence type="predicted"/>
<dbReference type="AlphaFoldDB" id="A0A0B7AWG5"/>
<sequence length="464" mass="53415">MATSLRLMHGAYRLLGSTGKRAFSVSSMRYLLSETYSCNEAWKKYLQDPTLNQISLDGFSHQIYEQLEKNRGVSGVDINVLAHQFHKMEEEDVEYIVDILARFNLCHSNYPRNDSTSHAIARGFLDTNSGEDLINLLSDRLTYGIYPNHYTLNLIMDFFIKQGDFHKAAKVSYCSMIQEDFSNPINTLLSLQSSVQHLLTSNIDDLAPPPKEQSEGEENWIKVDYIQFPYYDDHFDIKDERFLLGKTLLMLGKVQSIGLPKDLRNSLQIIGCGLYHKFGKGVTLLKDILGSSDGSISQKALDYFSESLEKVEARDPNEPEVELALRTIDDVIHRILPTTDEKAEYQVEFLKLKEELSSQGKIQTDFDLGKTVTEFVTTHVSQYEEPDISSQTKLFNVWIEARNNELNEQMAEIRKKARIEEMKKQLVELEKQEELLTYFDFEEKIRLHFVDEDRATDPNLTIST</sequence>
<evidence type="ECO:0008006" key="4">
    <source>
        <dbReference type="Google" id="ProtNLM"/>
    </source>
</evidence>
<reference evidence="3" key="1">
    <citation type="submission" date="2014-12" db="EMBL/GenBank/DDBJ databases">
        <title>Insight into the proteome of Arion vulgaris.</title>
        <authorList>
            <person name="Aradska J."/>
            <person name="Bulat T."/>
            <person name="Smidak R."/>
            <person name="Sarate P."/>
            <person name="Gangsoo J."/>
            <person name="Sialana F."/>
            <person name="Bilban M."/>
            <person name="Lubec G."/>
        </authorList>
    </citation>
    <scope>NUCLEOTIDE SEQUENCE</scope>
    <source>
        <tissue evidence="3">Skin</tissue>
    </source>
</reference>
<dbReference type="PANTHER" id="PTHR21393:SF0">
    <property type="entry name" value="SMALL RIBOSOMAL SUBUNIT PROTEIN MS27"/>
    <property type="match status" value="1"/>
</dbReference>
<dbReference type="InterPro" id="IPR011990">
    <property type="entry name" value="TPR-like_helical_dom_sf"/>
</dbReference>
<gene>
    <name evidence="3" type="primary">ORF145347</name>
</gene>
<keyword evidence="2" id="KW-0175">Coiled coil</keyword>
<evidence type="ECO:0000256" key="1">
    <source>
        <dbReference type="ARBA" id="ARBA00004173"/>
    </source>
</evidence>
<dbReference type="Gene3D" id="1.25.40.10">
    <property type="entry name" value="Tetratricopeptide repeat domain"/>
    <property type="match status" value="1"/>
</dbReference>
<protein>
    <recommendedName>
        <fullName evidence="4">28S ribosomal protein S27, mitochondrial</fullName>
    </recommendedName>
</protein>
<dbReference type="EMBL" id="HACG01038072">
    <property type="protein sequence ID" value="CEK84937.1"/>
    <property type="molecule type" value="Transcribed_RNA"/>
</dbReference>
<evidence type="ECO:0000313" key="3">
    <source>
        <dbReference type="EMBL" id="CEK84937.1"/>
    </source>
</evidence>
<dbReference type="GO" id="GO:0005739">
    <property type="term" value="C:mitochondrion"/>
    <property type="evidence" value="ECO:0007669"/>
    <property type="project" value="UniProtKB-SubCell"/>
</dbReference>
<comment type="subcellular location">
    <subcellularLocation>
        <location evidence="1">Mitochondrion</location>
    </subcellularLocation>
</comment>
<dbReference type="PANTHER" id="PTHR21393">
    <property type="entry name" value="MITOCHONDRIAL 28S RIBOSOMAL PROTEIN S27"/>
    <property type="match status" value="1"/>
</dbReference>
<evidence type="ECO:0000256" key="2">
    <source>
        <dbReference type="SAM" id="Coils"/>
    </source>
</evidence>
<organism evidence="3">
    <name type="scientific">Arion vulgaris</name>
    <dbReference type="NCBI Taxonomy" id="1028688"/>
    <lineage>
        <taxon>Eukaryota</taxon>
        <taxon>Metazoa</taxon>
        <taxon>Spiralia</taxon>
        <taxon>Lophotrochozoa</taxon>
        <taxon>Mollusca</taxon>
        <taxon>Gastropoda</taxon>
        <taxon>Heterobranchia</taxon>
        <taxon>Euthyneura</taxon>
        <taxon>Panpulmonata</taxon>
        <taxon>Eupulmonata</taxon>
        <taxon>Stylommatophora</taxon>
        <taxon>Helicina</taxon>
        <taxon>Arionoidea</taxon>
        <taxon>Arionidae</taxon>
        <taxon>Arion</taxon>
    </lineage>
</organism>
<accession>A0A0B7AWG5</accession>
<feature type="coiled-coil region" evidence="2">
    <location>
        <begin position="396"/>
        <end position="432"/>
    </location>
</feature>
<dbReference type="InterPro" id="IPR019266">
    <property type="entry name" value="Ribosomal_mS27"/>
</dbReference>
<dbReference type="Pfam" id="PF10037">
    <property type="entry name" value="MRP-S27"/>
    <property type="match status" value="1"/>
</dbReference>
<dbReference type="InterPro" id="IPR034913">
    <property type="entry name" value="mS27/PTCD2"/>
</dbReference>
<name>A0A0B7AWG5_9EUPU</name>